<dbReference type="OrthoDB" id="2021186at2759"/>
<protein>
    <recommendedName>
        <fullName evidence="2">HIT-type domain-containing protein</fullName>
    </recommendedName>
</protein>
<reference evidence="4" key="1">
    <citation type="journal article" date="2011" name="Genome Biol.">
        <title>Comparative genomics of the social amoebae Dictyostelium discoideum and Dictyostelium purpureum.</title>
        <authorList>
            <consortium name="US DOE Joint Genome Institute (JGI-PGF)"/>
            <person name="Sucgang R."/>
            <person name="Kuo A."/>
            <person name="Tian X."/>
            <person name="Salerno W."/>
            <person name="Parikh A."/>
            <person name="Feasley C.L."/>
            <person name="Dalin E."/>
            <person name="Tu H."/>
            <person name="Huang E."/>
            <person name="Barry K."/>
            <person name="Lindquist E."/>
            <person name="Shapiro H."/>
            <person name="Bruce D."/>
            <person name="Schmutz J."/>
            <person name="Salamov A."/>
            <person name="Fey P."/>
            <person name="Gaudet P."/>
            <person name="Anjard C."/>
            <person name="Babu M.M."/>
            <person name="Basu S."/>
            <person name="Bushmanova Y."/>
            <person name="van der Wel H."/>
            <person name="Katoh-Kurasawa M."/>
            <person name="Dinh C."/>
            <person name="Coutinho P.M."/>
            <person name="Saito T."/>
            <person name="Elias M."/>
            <person name="Schaap P."/>
            <person name="Kay R.R."/>
            <person name="Henrissat B."/>
            <person name="Eichinger L."/>
            <person name="Rivero F."/>
            <person name="Putnam N.H."/>
            <person name="West C.M."/>
            <person name="Loomis W.F."/>
            <person name="Chisholm R.L."/>
            <person name="Shaulsky G."/>
            <person name="Strassmann J.E."/>
            <person name="Queller D.C."/>
            <person name="Kuspa A."/>
            <person name="Grigoriev I.V."/>
        </authorList>
    </citation>
    <scope>NUCLEOTIDE SEQUENCE [LARGE SCALE GENOMIC DNA]</scope>
    <source>
        <strain evidence="4">QSDP1</strain>
    </source>
</reference>
<dbReference type="RefSeq" id="XP_003294963.1">
    <property type="nucleotide sequence ID" value="XM_003294915.1"/>
</dbReference>
<dbReference type="Pfam" id="PF04438">
    <property type="entry name" value="zf-HIT"/>
    <property type="match status" value="1"/>
</dbReference>
<dbReference type="EMBL" id="GL871612">
    <property type="protein sequence ID" value="EGC28509.1"/>
    <property type="molecule type" value="Genomic_DNA"/>
</dbReference>
<evidence type="ECO:0000313" key="3">
    <source>
        <dbReference type="EMBL" id="EGC28509.1"/>
    </source>
</evidence>
<dbReference type="GO" id="GO:0006338">
    <property type="term" value="P:chromatin remodeling"/>
    <property type="evidence" value="ECO:0007669"/>
    <property type="project" value="InterPro"/>
</dbReference>
<dbReference type="Proteomes" id="UP000001064">
    <property type="component" value="Unassembled WGS sequence"/>
</dbReference>
<dbReference type="STRING" id="5786.F1A5M0"/>
<dbReference type="InParanoid" id="F1A5M0"/>
<dbReference type="eggNOG" id="ENOG502SD2J">
    <property type="taxonomic scope" value="Eukaryota"/>
</dbReference>
<sequence>MAKKKTKFSDDETDDRSDGGGGDNQSEDDDELEDDFEDDEELLDEDDEELMDEDDEDEDIGSMGGEMEDDIGSESDATTTSRQRDIKRGSKLDISILTPSSGGKKKKELTEEMKQKKSELAIQRRNKKIEEDETMMRDVVNQLFYRKAATKESNIEEEKKPSRHDLYIKDNKGNTICYKDTPEEGKTISYPMGHPMIETIEKDINISKIQQQQPQKPIPIKCAVENCNRNKRYNCPKNNLPVCTMECYKKIMNQEKQ</sequence>
<evidence type="ECO:0000259" key="2">
    <source>
        <dbReference type="Pfam" id="PF04438"/>
    </source>
</evidence>
<name>F1A5M0_DICPU</name>
<dbReference type="AlphaFoldDB" id="F1A5M0"/>
<keyword evidence="4" id="KW-1185">Reference proteome</keyword>
<dbReference type="GeneID" id="10510843"/>
<feature type="region of interest" description="Disordered" evidence="1">
    <location>
        <begin position="1"/>
        <end position="121"/>
    </location>
</feature>
<evidence type="ECO:0000256" key="1">
    <source>
        <dbReference type="SAM" id="MobiDB-lite"/>
    </source>
</evidence>
<dbReference type="VEuPathDB" id="AmoebaDB:DICPUDRAFT_85402"/>
<organism evidence="3 4">
    <name type="scientific">Dictyostelium purpureum</name>
    <name type="common">Slime mold</name>
    <dbReference type="NCBI Taxonomy" id="5786"/>
    <lineage>
        <taxon>Eukaryota</taxon>
        <taxon>Amoebozoa</taxon>
        <taxon>Evosea</taxon>
        <taxon>Eumycetozoa</taxon>
        <taxon>Dictyostelia</taxon>
        <taxon>Dictyosteliales</taxon>
        <taxon>Dictyosteliaceae</taxon>
        <taxon>Dictyostelium</taxon>
    </lineage>
</organism>
<dbReference type="GO" id="GO:0031011">
    <property type="term" value="C:Ino80 complex"/>
    <property type="evidence" value="ECO:0007669"/>
    <property type="project" value="InterPro"/>
</dbReference>
<dbReference type="CDD" id="cd23021">
    <property type="entry name" value="zf-HIT_IN80B"/>
    <property type="match status" value="1"/>
</dbReference>
<gene>
    <name evidence="3" type="ORF">DICPUDRAFT_85402</name>
</gene>
<feature type="compositionally biased region" description="Basic and acidic residues" evidence="1">
    <location>
        <begin position="82"/>
        <end position="91"/>
    </location>
</feature>
<feature type="domain" description="HIT-type" evidence="2">
    <location>
        <begin position="221"/>
        <end position="249"/>
    </location>
</feature>
<dbReference type="KEGG" id="dpp:DICPUDRAFT_85402"/>
<dbReference type="OMA" id="EKKPSRH"/>
<dbReference type="PANTHER" id="PTHR21561:SF12">
    <property type="entry name" value="INO80 COMPLEX SUBUNIT B"/>
    <property type="match status" value="1"/>
</dbReference>
<feature type="compositionally biased region" description="Basic and acidic residues" evidence="1">
    <location>
        <begin position="108"/>
        <end position="119"/>
    </location>
</feature>
<dbReference type="PANTHER" id="PTHR21561">
    <property type="entry name" value="INO80 COMPLEX SUBUNIT B"/>
    <property type="match status" value="1"/>
</dbReference>
<dbReference type="InterPro" id="IPR029523">
    <property type="entry name" value="INO80B/Ies2"/>
</dbReference>
<dbReference type="InterPro" id="IPR007529">
    <property type="entry name" value="Znf_HIT"/>
</dbReference>
<evidence type="ECO:0000313" key="4">
    <source>
        <dbReference type="Proteomes" id="UP000001064"/>
    </source>
</evidence>
<feature type="compositionally biased region" description="Acidic residues" evidence="1">
    <location>
        <begin position="25"/>
        <end position="73"/>
    </location>
</feature>
<accession>F1A5M0</accession>
<proteinExistence type="predicted"/>